<dbReference type="Pfam" id="PF01914">
    <property type="entry name" value="MarC"/>
    <property type="match status" value="1"/>
</dbReference>
<evidence type="ECO:0000256" key="7">
    <source>
        <dbReference type="RuleBase" id="RU362048"/>
    </source>
</evidence>
<sequence length="212" mass="22113">MDWIIATKIFAALFAIMNPLSCIPIVLAMTAGQSQAQQRNVILQMIITIAVGAALCALAGQKILSIFGIDVTHFQFAGGLIVLMIALDMLRGENSPTHAGSEQEQQAPKAGETIGIYPLGIPLTFGPGTIAAIIIIGQSAQGVSGEIGFYAGLIAYVICFSILLAASPFLSRGLSPSALSISKRIMGMILAAIAVEMMADATGTLFPALLRH</sequence>
<comment type="subcellular location">
    <subcellularLocation>
        <location evidence="1 7">Cell membrane</location>
        <topology evidence="1 7">Multi-pass membrane protein</topology>
    </subcellularLocation>
</comment>
<dbReference type="EMBL" id="JACICC010000004">
    <property type="protein sequence ID" value="MBB3810014.1"/>
    <property type="molecule type" value="Genomic_DNA"/>
</dbReference>
<proteinExistence type="inferred from homology"/>
<dbReference type="Proteomes" id="UP000537592">
    <property type="component" value="Unassembled WGS sequence"/>
</dbReference>
<accession>A0A7W5Z4W5</accession>
<comment type="similarity">
    <text evidence="2 7">Belongs to the UPF0056 (MarC) family.</text>
</comment>
<name>A0A7W5Z4W5_9HYPH</name>
<evidence type="ECO:0000313" key="9">
    <source>
        <dbReference type="Proteomes" id="UP000537592"/>
    </source>
</evidence>
<keyword evidence="3" id="KW-1003">Cell membrane</keyword>
<keyword evidence="5 7" id="KW-1133">Transmembrane helix</keyword>
<evidence type="ECO:0000313" key="8">
    <source>
        <dbReference type="EMBL" id="MBB3810014.1"/>
    </source>
</evidence>
<dbReference type="RefSeq" id="WP_183752635.1">
    <property type="nucleotide sequence ID" value="NZ_JACICC010000004.1"/>
</dbReference>
<evidence type="ECO:0000256" key="3">
    <source>
        <dbReference type="ARBA" id="ARBA00022475"/>
    </source>
</evidence>
<dbReference type="PANTHER" id="PTHR33508:SF1">
    <property type="entry name" value="UPF0056 MEMBRANE PROTEIN YHCE"/>
    <property type="match status" value="1"/>
</dbReference>
<organism evidence="8 9">
    <name type="scientific">Pseudochelatococcus contaminans</name>
    <dbReference type="NCBI Taxonomy" id="1538103"/>
    <lineage>
        <taxon>Bacteria</taxon>
        <taxon>Pseudomonadati</taxon>
        <taxon>Pseudomonadota</taxon>
        <taxon>Alphaproteobacteria</taxon>
        <taxon>Hyphomicrobiales</taxon>
        <taxon>Chelatococcaceae</taxon>
        <taxon>Pseudochelatococcus</taxon>
    </lineage>
</organism>
<dbReference type="PANTHER" id="PTHR33508">
    <property type="entry name" value="UPF0056 MEMBRANE PROTEIN YHCE"/>
    <property type="match status" value="1"/>
</dbReference>
<evidence type="ECO:0000256" key="5">
    <source>
        <dbReference type="ARBA" id="ARBA00022989"/>
    </source>
</evidence>
<evidence type="ECO:0000256" key="1">
    <source>
        <dbReference type="ARBA" id="ARBA00004651"/>
    </source>
</evidence>
<feature type="transmembrane region" description="Helical" evidence="7">
    <location>
        <begin position="6"/>
        <end position="29"/>
    </location>
</feature>
<feature type="transmembrane region" description="Helical" evidence="7">
    <location>
        <begin position="41"/>
        <end position="60"/>
    </location>
</feature>
<feature type="transmembrane region" description="Helical" evidence="7">
    <location>
        <begin position="147"/>
        <end position="166"/>
    </location>
</feature>
<evidence type="ECO:0000256" key="2">
    <source>
        <dbReference type="ARBA" id="ARBA00009784"/>
    </source>
</evidence>
<keyword evidence="9" id="KW-1185">Reference proteome</keyword>
<dbReference type="GO" id="GO:0005886">
    <property type="term" value="C:plasma membrane"/>
    <property type="evidence" value="ECO:0007669"/>
    <property type="project" value="UniProtKB-SubCell"/>
</dbReference>
<feature type="transmembrane region" description="Helical" evidence="7">
    <location>
        <begin position="187"/>
        <end position="210"/>
    </location>
</feature>
<dbReference type="AlphaFoldDB" id="A0A7W5Z4W5"/>
<dbReference type="InterPro" id="IPR002771">
    <property type="entry name" value="Multi_antbiot-R_MarC"/>
</dbReference>
<feature type="transmembrane region" description="Helical" evidence="7">
    <location>
        <begin position="114"/>
        <end position="135"/>
    </location>
</feature>
<keyword evidence="4 7" id="KW-0812">Transmembrane</keyword>
<dbReference type="NCBIfam" id="TIGR00427">
    <property type="entry name" value="NAAT family transporter"/>
    <property type="match status" value="1"/>
</dbReference>
<protein>
    <recommendedName>
        <fullName evidence="7">UPF0056 membrane protein</fullName>
    </recommendedName>
</protein>
<feature type="transmembrane region" description="Helical" evidence="7">
    <location>
        <begin position="66"/>
        <end position="87"/>
    </location>
</feature>
<reference evidence="8 9" key="1">
    <citation type="submission" date="2020-08" db="EMBL/GenBank/DDBJ databases">
        <title>Genomic Encyclopedia of Type Strains, Phase IV (KMG-IV): sequencing the most valuable type-strain genomes for metagenomic binning, comparative biology and taxonomic classification.</title>
        <authorList>
            <person name="Goeker M."/>
        </authorList>
    </citation>
    <scope>NUCLEOTIDE SEQUENCE [LARGE SCALE GENOMIC DNA]</scope>
    <source>
        <strain evidence="8 9">DSM 28760</strain>
    </source>
</reference>
<keyword evidence="6 7" id="KW-0472">Membrane</keyword>
<evidence type="ECO:0000256" key="6">
    <source>
        <dbReference type="ARBA" id="ARBA00023136"/>
    </source>
</evidence>
<comment type="caution">
    <text evidence="8">The sequence shown here is derived from an EMBL/GenBank/DDBJ whole genome shotgun (WGS) entry which is preliminary data.</text>
</comment>
<gene>
    <name evidence="8" type="ORF">FHS81_002102</name>
</gene>
<evidence type="ECO:0000256" key="4">
    <source>
        <dbReference type="ARBA" id="ARBA00022692"/>
    </source>
</evidence>